<evidence type="ECO:0000313" key="7">
    <source>
        <dbReference type="EMBL" id="MDT0262580.1"/>
    </source>
</evidence>
<gene>
    <name evidence="7" type="ORF">RM423_14385</name>
</gene>
<dbReference type="PANTHER" id="PTHR30290:SF10">
    <property type="entry name" value="PERIPLASMIC OLIGOPEPTIDE-BINDING PROTEIN-RELATED"/>
    <property type="match status" value="1"/>
</dbReference>
<sequence length="628" mass="67096">MKSPDLRYKAAAATLAAVTVLAGCTHSSSSSGGTSSKGGSAASGFGNLPAAKGTPTDGGVVRLAQSPGAGPNYIFPITPAAQGSVYNLYQFQYLLFRPLYASPVGSQPKINTTESLAAAPVFSDANKTVTIKMKDSYTWSDGQKVTAKDVVFDLQLLKAAVKESAANFGNYTPGYFPDSISKAVATDPTTVTLTLTKPFNPQFMFLNQLTYITPLPSHVWNRASVGGPALDASDPANAKKIYDFLAKQAGQLSTYATNPLWKVVDGPFTLTAFNPNTSGLTMKPNPKYTGPQKAHISELQQVPFTSESAEFNQLRSGTLEVGQVPFTSLAQVPILKRNGYNVYGYPSFGFNYIPFNFKNKTGHFDAIIKQLYVRQAIAHLQDQPAVVKGVFRTAASNSYGPVPAVPQNDFTPANAASNPYPFDINAAKKLLTDHGWNVVPGGTTTCKSAGSGANQCGAGIPAGTPLSWNMYYTNQPATTGQQVTALVSAAKQIGINITTSAKTFNYLIQNFSDVSAPSNTSKWAMMDFGGFSVNNYPSTNQIFNTTGSYNFGGYSDPKADQLIANSVFGSDPKAVSTEASYLTGAIPAIFQPNPDLVFAWSNKLSGPPESFASLTQYRIEPEYWYFVK</sequence>
<feature type="chain" id="PRO_5046865035" evidence="5">
    <location>
        <begin position="23"/>
        <end position="628"/>
    </location>
</feature>
<organism evidence="7 8">
    <name type="scientific">Jatrophihabitans lederbergiae</name>
    <dbReference type="NCBI Taxonomy" id="3075547"/>
    <lineage>
        <taxon>Bacteria</taxon>
        <taxon>Bacillati</taxon>
        <taxon>Actinomycetota</taxon>
        <taxon>Actinomycetes</taxon>
        <taxon>Jatrophihabitantales</taxon>
        <taxon>Jatrophihabitantaceae</taxon>
        <taxon>Jatrophihabitans</taxon>
    </lineage>
</organism>
<evidence type="ECO:0000256" key="2">
    <source>
        <dbReference type="ARBA" id="ARBA00005695"/>
    </source>
</evidence>
<feature type="domain" description="Solute-binding protein family 5" evidence="6">
    <location>
        <begin position="115"/>
        <end position="548"/>
    </location>
</feature>
<evidence type="ECO:0000313" key="8">
    <source>
        <dbReference type="Proteomes" id="UP001183176"/>
    </source>
</evidence>
<comment type="caution">
    <text evidence="7">The sequence shown here is derived from an EMBL/GenBank/DDBJ whole genome shotgun (WGS) entry which is preliminary data.</text>
</comment>
<comment type="subcellular location">
    <subcellularLocation>
        <location evidence="1">Cell envelope</location>
    </subcellularLocation>
</comment>
<dbReference type="Pfam" id="PF00496">
    <property type="entry name" value="SBP_bac_5"/>
    <property type="match status" value="1"/>
</dbReference>
<evidence type="ECO:0000256" key="4">
    <source>
        <dbReference type="ARBA" id="ARBA00022729"/>
    </source>
</evidence>
<comment type="similarity">
    <text evidence="2">Belongs to the bacterial solute-binding protein 5 family.</text>
</comment>
<keyword evidence="8" id="KW-1185">Reference proteome</keyword>
<protein>
    <submittedName>
        <fullName evidence="7">ABC transporter substrate-binding protein</fullName>
    </submittedName>
</protein>
<keyword evidence="3" id="KW-0813">Transport</keyword>
<dbReference type="InterPro" id="IPR000914">
    <property type="entry name" value="SBP_5_dom"/>
</dbReference>
<feature type="signal peptide" evidence="5">
    <location>
        <begin position="1"/>
        <end position="22"/>
    </location>
</feature>
<dbReference type="EMBL" id="JAVREH010000019">
    <property type="protein sequence ID" value="MDT0262580.1"/>
    <property type="molecule type" value="Genomic_DNA"/>
</dbReference>
<proteinExistence type="inferred from homology"/>
<dbReference type="Gene3D" id="3.10.105.10">
    <property type="entry name" value="Dipeptide-binding Protein, Domain 3"/>
    <property type="match status" value="1"/>
</dbReference>
<dbReference type="Gene3D" id="3.40.190.10">
    <property type="entry name" value="Periplasmic binding protein-like II"/>
    <property type="match status" value="1"/>
</dbReference>
<name>A0ABU2JC79_9ACTN</name>
<evidence type="ECO:0000256" key="3">
    <source>
        <dbReference type="ARBA" id="ARBA00022448"/>
    </source>
</evidence>
<evidence type="ECO:0000256" key="1">
    <source>
        <dbReference type="ARBA" id="ARBA00004196"/>
    </source>
</evidence>
<evidence type="ECO:0000259" key="6">
    <source>
        <dbReference type="Pfam" id="PF00496"/>
    </source>
</evidence>
<reference evidence="8" key="1">
    <citation type="submission" date="2023-07" db="EMBL/GenBank/DDBJ databases">
        <title>30 novel species of actinomycetes from the DSMZ collection.</title>
        <authorList>
            <person name="Nouioui I."/>
        </authorList>
    </citation>
    <scope>NUCLEOTIDE SEQUENCE [LARGE SCALE GENOMIC DNA]</scope>
    <source>
        <strain evidence="8">DSM 44399</strain>
    </source>
</reference>
<accession>A0ABU2JC79</accession>
<keyword evidence="4 5" id="KW-0732">Signal</keyword>
<dbReference type="InterPro" id="IPR039424">
    <property type="entry name" value="SBP_5"/>
</dbReference>
<evidence type="ECO:0000256" key="5">
    <source>
        <dbReference type="SAM" id="SignalP"/>
    </source>
</evidence>
<dbReference type="PROSITE" id="PS51257">
    <property type="entry name" value="PROKAR_LIPOPROTEIN"/>
    <property type="match status" value="1"/>
</dbReference>
<dbReference type="RefSeq" id="WP_311423728.1">
    <property type="nucleotide sequence ID" value="NZ_JAVREH010000019.1"/>
</dbReference>
<dbReference type="SUPFAM" id="SSF53850">
    <property type="entry name" value="Periplasmic binding protein-like II"/>
    <property type="match status" value="1"/>
</dbReference>
<dbReference type="PANTHER" id="PTHR30290">
    <property type="entry name" value="PERIPLASMIC BINDING COMPONENT OF ABC TRANSPORTER"/>
    <property type="match status" value="1"/>
</dbReference>
<dbReference type="Proteomes" id="UP001183176">
    <property type="component" value="Unassembled WGS sequence"/>
</dbReference>